<evidence type="ECO:0000313" key="3">
    <source>
        <dbReference type="Proteomes" id="UP000176755"/>
    </source>
</evidence>
<keyword evidence="1" id="KW-0812">Transmembrane</keyword>
<name>A0A1G2DZ75_9BACT</name>
<evidence type="ECO:0000313" key="2">
    <source>
        <dbReference type="EMBL" id="OGZ18849.1"/>
    </source>
</evidence>
<dbReference type="EMBL" id="MHLY01000006">
    <property type="protein sequence ID" value="OGZ18849.1"/>
    <property type="molecule type" value="Genomic_DNA"/>
</dbReference>
<sequence length="293" mass="33237">MNNRAFSKIWIWIIVILGIIIGGTILIYQKTSPVAALNESDPWLFIPVGDDYMIIHEGQSGIVEYKEGTKIQVNGFNLGKVEFWATPTEGGEDVLIGTAVKREKAYLEEKGESWLFAFPSDQIISNLLAIALDSKGEEVGRINFPYFENVTKEEREEITNWKTYKNEEYGYEIKYSPSYSTVDESDQMKEVTIGSPVMPYCEVSVKENVALLEELKSLMEEPITIPNLEITWKDTTVSGKKAIEMSYENYAGGYTGITHRTGVIKNSTAYIIILINGSETEYYQMLSTFRFLE</sequence>
<evidence type="ECO:0000256" key="1">
    <source>
        <dbReference type="SAM" id="Phobius"/>
    </source>
</evidence>
<organism evidence="2 3">
    <name type="scientific">Candidatus Nealsonbacteria bacterium RBG_13_42_11</name>
    <dbReference type="NCBI Taxonomy" id="1801663"/>
    <lineage>
        <taxon>Bacteria</taxon>
        <taxon>Candidatus Nealsoniibacteriota</taxon>
    </lineage>
</organism>
<gene>
    <name evidence="2" type="ORF">A2175_02330</name>
</gene>
<dbReference type="Proteomes" id="UP000176755">
    <property type="component" value="Unassembled WGS sequence"/>
</dbReference>
<reference evidence="2 3" key="1">
    <citation type="journal article" date="2016" name="Nat. Commun.">
        <title>Thousands of microbial genomes shed light on interconnected biogeochemical processes in an aquifer system.</title>
        <authorList>
            <person name="Anantharaman K."/>
            <person name="Brown C.T."/>
            <person name="Hug L.A."/>
            <person name="Sharon I."/>
            <person name="Castelle C.J."/>
            <person name="Probst A.J."/>
            <person name="Thomas B.C."/>
            <person name="Singh A."/>
            <person name="Wilkins M.J."/>
            <person name="Karaoz U."/>
            <person name="Brodie E.L."/>
            <person name="Williams K.H."/>
            <person name="Hubbard S.S."/>
            <person name="Banfield J.F."/>
        </authorList>
    </citation>
    <scope>NUCLEOTIDE SEQUENCE [LARGE SCALE GENOMIC DNA]</scope>
</reference>
<dbReference type="AlphaFoldDB" id="A0A1G2DZ75"/>
<keyword evidence="1" id="KW-1133">Transmembrane helix</keyword>
<feature type="transmembrane region" description="Helical" evidence="1">
    <location>
        <begin position="9"/>
        <end position="28"/>
    </location>
</feature>
<proteinExistence type="predicted"/>
<keyword evidence="1" id="KW-0472">Membrane</keyword>
<comment type="caution">
    <text evidence="2">The sequence shown here is derived from an EMBL/GenBank/DDBJ whole genome shotgun (WGS) entry which is preliminary data.</text>
</comment>
<accession>A0A1G2DZ75</accession>
<protein>
    <submittedName>
        <fullName evidence="2">Uncharacterized protein</fullName>
    </submittedName>
</protein>